<evidence type="ECO:0000313" key="1">
    <source>
        <dbReference type="EMBL" id="CAD8092558.1"/>
    </source>
</evidence>
<sequence>MILGKSSYLMIEELLDGIEGRNYRKKEYLRSKMKELELYINMENRWMKQQLMKAYQRINPKIFITGGIKEQKIFYQNSNKKILNMQQVFNSMGFCKIIESLEDIKFIIRGWDQFPVRIQVVIHKDQKRRCFTFYQPTMKLFNQ</sequence>
<protein>
    <submittedName>
        <fullName evidence="1">Uncharacterized protein</fullName>
    </submittedName>
</protein>
<dbReference type="EMBL" id="CAJJDM010000094">
    <property type="protein sequence ID" value="CAD8092558.1"/>
    <property type="molecule type" value="Genomic_DNA"/>
</dbReference>
<dbReference type="AlphaFoldDB" id="A0A8S1NIF5"/>
<accession>A0A8S1NIF5</accession>
<reference evidence="1" key="1">
    <citation type="submission" date="2021-01" db="EMBL/GenBank/DDBJ databases">
        <authorList>
            <consortium name="Genoscope - CEA"/>
            <person name="William W."/>
        </authorList>
    </citation>
    <scope>NUCLEOTIDE SEQUENCE</scope>
</reference>
<name>A0A8S1NIF5_PARPR</name>
<comment type="caution">
    <text evidence="1">The sequence shown here is derived from an EMBL/GenBank/DDBJ whole genome shotgun (WGS) entry which is preliminary data.</text>
</comment>
<evidence type="ECO:0000313" key="2">
    <source>
        <dbReference type="Proteomes" id="UP000688137"/>
    </source>
</evidence>
<dbReference type="Proteomes" id="UP000688137">
    <property type="component" value="Unassembled WGS sequence"/>
</dbReference>
<organism evidence="1 2">
    <name type="scientific">Paramecium primaurelia</name>
    <dbReference type="NCBI Taxonomy" id="5886"/>
    <lineage>
        <taxon>Eukaryota</taxon>
        <taxon>Sar</taxon>
        <taxon>Alveolata</taxon>
        <taxon>Ciliophora</taxon>
        <taxon>Intramacronucleata</taxon>
        <taxon>Oligohymenophorea</taxon>
        <taxon>Peniculida</taxon>
        <taxon>Parameciidae</taxon>
        <taxon>Paramecium</taxon>
    </lineage>
</organism>
<keyword evidence="2" id="KW-1185">Reference proteome</keyword>
<proteinExistence type="predicted"/>
<gene>
    <name evidence="1" type="ORF">PPRIM_AZ9-3.1.T0910008</name>
</gene>